<protein>
    <recommendedName>
        <fullName evidence="3">Regulatory protein YycH-like domain-containing protein</fullName>
    </recommendedName>
</protein>
<evidence type="ECO:0008006" key="3">
    <source>
        <dbReference type="Google" id="ProtNLM"/>
    </source>
</evidence>
<evidence type="ECO:0000313" key="1">
    <source>
        <dbReference type="EMBL" id="KNY29633.1"/>
    </source>
</evidence>
<name>A0A0L6JUX7_9FIRM</name>
<dbReference type="OrthoDB" id="2388036at2"/>
<gene>
    <name evidence="1" type="ORF">Bccel_4907</name>
</gene>
<proteinExistence type="predicted"/>
<dbReference type="EMBL" id="LGTC01000001">
    <property type="protein sequence ID" value="KNY29633.1"/>
    <property type="molecule type" value="Genomic_DNA"/>
</dbReference>
<organism evidence="1 2">
    <name type="scientific">Pseudobacteroides cellulosolvens ATCC 35603 = DSM 2933</name>
    <dbReference type="NCBI Taxonomy" id="398512"/>
    <lineage>
        <taxon>Bacteria</taxon>
        <taxon>Bacillati</taxon>
        <taxon>Bacillota</taxon>
        <taxon>Clostridia</taxon>
        <taxon>Eubacteriales</taxon>
        <taxon>Oscillospiraceae</taxon>
        <taxon>Pseudobacteroides</taxon>
    </lineage>
</organism>
<comment type="caution">
    <text evidence="1">The sequence shown here is derived from an EMBL/GenBank/DDBJ whole genome shotgun (WGS) entry which is preliminary data.</text>
</comment>
<dbReference type="PATRIC" id="fig|398512.5.peg.5146"/>
<accession>A0A0L6JUX7</accession>
<reference evidence="2" key="1">
    <citation type="submission" date="2015-07" db="EMBL/GenBank/DDBJ databases">
        <title>Near-Complete Genome Sequence of the Cellulolytic Bacterium Bacteroides (Pseudobacteroides) cellulosolvens ATCC 35603.</title>
        <authorList>
            <person name="Dassa B."/>
            <person name="Utturkar S.M."/>
            <person name="Klingeman D.M."/>
            <person name="Hurt R.A."/>
            <person name="Keller M."/>
            <person name="Xu J."/>
            <person name="Reddy Y.H.K."/>
            <person name="Borovok I."/>
            <person name="Grinberg I.R."/>
            <person name="Lamed R."/>
            <person name="Zhivin O."/>
            <person name="Bayer E.A."/>
            <person name="Brown S.D."/>
        </authorList>
    </citation>
    <scope>NUCLEOTIDE SEQUENCE [LARGE SCALE GENOMIC DNA]</scope>
    <source>
        <strain evidence="2">DSM 2933</strain>
    </source>
</reference>
<keyword evidence="2" id="KW-1185">Reference proteome</keyword>
<sequence length="275" mass="31517">MDWSKAKNILLVLFIVLNCILLYNNYVSFSGGGSILSDEMSSNTLAVLTSRGISLNCEIPHSAKAATVIYGPYFEDRQKISDVLLGPNERDNMEDGKEIREGTKHLKFDNNYFYFKDKSPGKEKKIDGMEQAKQLLEDVFDKMGVPYKDFKLDRENELEGNIYRIEYKQVYEDYIFYNNYIKAEIGATGILSLEFKYKNVRGVKMNVKQKTIDAYQVLLKMTDVKNVNINDIDIGYGNYSDGGIGFTDVLSWRVKLSDESEKFYSAFTGQKLKPD</sequence>
<dbReference type="RefSeq" id="WP_036935208.1">
    <property type="nucleotide sequence ID" value="NZ_JQKC01000001.1"/>
</dbReference>
<dbReference type="AlphaFoldDB" id="A0A0L6JUX7"/>
<dbReference type="eggNOG" id="COG4853">
    <property type="taxonomic scope" value="Bacteria"/>
</dbReference>
<dbReference type="Proteomes" id="UP000036923">
    <property type="component" value="Unassembled WGS sequence"/>
</dbReference>
<dbReference type="STRING" id="398512.Bccel_4907"/>
<evidence type="ECO:0000313" key="2">
    <source>
        <dbReference type="Proteomes" id="UP000036923"/>
    </source>
</evidence>